<protein>
    <submittedName>
        <fullName evidence="2">Uncharacterized protein</fullName>
    </submittedName>
</protein>
<dbReference type="AlphaFoldDB" id="A0A917E7S5"/>
<organism evidence="2 3">
    <name type="scientific">Psychroflexus salis</name>
    <dbReference type="NCBI Taxonomy" id="1526574"/>
    <lineage>
        <taxon>Bacteria</taxon>
        <taxon>Pseudomonadati</taxon>
        <taxon>Bacteroidota</taxon>
        <taxon>Flavobacteriia</taxon>
        <taxon>Flavobacteriales</taxon>
        <taxon>Flavobacteriaceae</taxon>
        <taxon>Psychroflexus</taxon>
    </lineage>
</organism>
<feature type="compositionally biased region" description="Gly residues" evidence="1">
    <location>
        <begin position="179"/>
        <end position="190"/>
    </location>
</feature>
<keyword evidence="3" id="KW-1185">Reference proteome</keyword>
<dbReference type="Pfam" id="PF19765">
    <property type="entry name" value="DUF6252"/>
    <property type="match status" value="1"/>
</dbReference>
<evidence type="ECO:0000256" key="1">
    <source>
        <dbReference type="SAM" id="MobiDB-lite"/>
    </source>
</evidence>
<comment type="caution">
    <text evidence="2">The sequence shown here is derived from an EMBL/GenBank/DDBJ whole genome shotgun (WGS) entry which is preliminary data.</text>
</comment>
<dbReference type="InterPro" id="IPR046219">
    <property type="entry name" value="DUF6252"/>
</dbReference>
<dbReference type="PROSITE" id="PS51257">
    <property type="entry name" value="PROKAR_LIPOPROTEIN"/>
    <property type="match status" value="1"/>
</dbReference>
<accession>A0A917E7S5</accession>
<evidence type="ECO:0000313" key="2">
    <source>
        <dbReference type="EMBL" id="GGE12466.1"/>
    </source>
</evidence>
<gene>
    <name evidence="2" type="ORF">GCM10010831_12360</name>
</gene>
<evidence type="ECO:0000313" key="3">
    <source>
        <dbReference type="Proteomes" id="UP000599688"/>
    </source>
</evidence>
<dbReference type="RefSeq" id="WP_188405942.1">
    <property type="nucleotide sequence ID" value="NZ_BMGL01000006.1"/>
</dbReference>
<dbReference type="EMBL" id="BMGL01000006">
    <property type="protein sequence ID" value="GGE12466.1"/>
    <property type="molecule type" value="Genomic_DNA"/>
</dbReference>
<dbReference type="Proteomes" id="UP000599688">
    <property type="component" value="Unassembled WGS sequence"/>
</dbReference>
<reference evidence="2 3" key="1">
    <citation type="journal article" date="2014" name="Int. J. Syst. Evol. Microbiol.">
        <title>Complete genome sequence of Corynebacterium casei LMG S-19264T (=DSM 44701T), isolated from a smear-ripened cheese.</title>
        <authorList>
            <consortium name="US DOE Joint Genome Institute (JGI-PGF)"/>
            <person name="Walter F."/>
            <person name="Albersmeier A."/>
            <person name="Kalinowski J."/>
            <person name="Ruckert C."/>
        </authorList>
    </citation>
    <scope>NUCLEOTIDE SEQUENCE [LARGE SCALE GENOMIC DNA]</scope>
    <source>
        <strain evidence="2 3">CGMCC 1.12925</strain>
    </source>
</reference>
<sequence length="190" mass="20547">MPKYIFSFLFVSTLFFISCDNEPLDGGFGEDINDVFDPNGDATFQVRLNETLYVAEEITAIQEEALELSGKKGNAELSINISNPTVGTYTLSNTSEELILTYVPNNTSAQTFYIATSGELTISSYNEEIGIISGTFSGTLSEFVGLGEDIQMTEGIFEDVRFIEVIEIEVPGDDELPGDGDGNGDGSGED</sequence>
<feature type="region of interest" description="Disordered" evidence="1">
    <location>
        <begin position="171"/>
        <end position="190"/>
    </location>
</feature>
<name>A0A917E7S5_9FLAO</name>
<proteinExistence type="predicted"/>